<feature type="region of interest" description="Disordered" evidence="1">
    <location>
        <begin position="20"/>
        <end position="39"/>
    </location>
</feature>
<organism evidence="2 3">
    <name type="scientific">Castilleja foliolosa</name>
    <dbReference type="NCBI Taxonomy" id="1961234"/>
    <lineage>
        <taxon>Eukaryota</taxon>
        <taxon>Viridiplantae</taxon>
        <taxon>Streptophyta</taxon>
        <taxon>Embryophyta</taxon>
        <taxon>Tracheophyta</taxon>
        <taxon>Spermatophyta</taxon>
        <taxon>Magnoliopsida</taxon>
        <taxon>eudicotyledons</taxon>
        <taxon>Gunneridae</taxon>
        <taxon>Pentapetalae</taxon>
        <taxon>asterids</taxon>
        <taxon>lamiids</taxon>
        <taxon>Lamiales</taxon>
        <taxon>Orobanchaceae</taxon>
        <taxon>Pedicularideae</taxon>
        <taxon>Castillejinae</taxon>
        <taxon>Castilleja</taxon>
    </lineage>
</organism>
<comment type="caution">
    <text evidence="2">The sequence shown here is derived from an EMBL/GenBank/DDBJ whole genome shotgun (WGS) entry which is preliminary data.</text>
</comment>
<sequence>MAEGNTELCRFENISKISTFDDSDVGGPESGRESESGGGVTRFLDNVSVPFIGSYNDLDHSGDFFGNVGRS</sequence>
<reference evidence="3" key="1">
    <citation type="journal article" date="2024" name="IScience">
        <title>Strigolactones Initiate the Formation of Haustorium-like Structures in Castilleja.</title>
        <authorList>
            <person name="Buerger M."/>
            <person name="Peterson D."/>
            <person name="Chory J."/>
        </authorList>
    </citation>
    <scope>NUCLEOTIDE SEQUENCE [LARGE SCALE GENOMIC DNA]</scope>
</reference>
<evidence type="ECO:0000313" key="2">
    <source>
        <dbReference type="EMBL" id="KAL3613353.1"/>
    </source>
</evidence>
<name>A0ABD3B837_9LAMI</name>
<gene>
    <name evidence="2" type="ORF">CASFOL_042799</name>
</gene>
<proteinExistence type="predicted"/>
<accession>A0ABD3B837</accession>
<dbReference type="EMBL" id="JAVIJP010000134">
    <property type="protein sequence ID" value="KAL3613353.1"/>
    <property type="molecule type" value="Genomic_DNA"/>
</dbReference>
<keyword evidence="3" id="KW-1185">Reference proteome</keyword>
<evidence type="ECO:0000313" key="3">
    <source>
        <dbReference type="Proteomes" id="UP001632038"/>
    </source>
</evidence>
<protein>
    <submittedName>
        <fullName evidence="2">Uncharacterized protein</fullName>
    </submittedName>
</protein>
<dbReference type="Proteomes" id="UP001632038">
    <property type="component" value="Unassembled WGS sequence"/>
</dbReference>
<evidence type="ECO:0000256" key="1">
    <source>
        <dbReference type="SAM" id="MobiDB-lite"/>
    </source>
</evidence>
<dbReference type="AlphaFoldDB" id="A0ABD3B837"/>